<evidence type="ECO:0000256" key="1">
    <source>
        <dbReference type="SAM" id="MobiDB-lite"/>
    </source>
</evidence>
<comment type="caution">
    <text evidence="2">The sequence shown here is derived from an EMBL/GenBank/DDBJ whole genome shotgun (WGS) entry which is preliminary data.</text>
</comment>
<keyword evidence="3" id="KW-1185">Reference proteome</keyword>
<feature type="region of interest" description="Disordered" evidence="1">
    <location>
        <begin position="1"/>
        <end position="23"/>
    </location>
</feature>
<gene>
    <name evidence="2" type="ORF">Amon01_000884100</name>
</gene>
<dbReference type="EMBL" id="BSXU01008538">
    <property type="protein sequence ID" value="GME66775.1"/>
    <property type="molecule type" value="Genomic_DNA"/>
</dbReference>
<reference evidence="2" key="1">
    <citation type="submission" date="2023-04" db="EMBL/GenBank/DDBJ databases">
        <title>Ambrosiozyma monospora NBRC 1965.</title>
        <authorList>
            <person name="Ichikawa N."/>
            <person name="Sato H."/>
            <person name="Tonouchi N."/>
        </authorList>
    </citation>
    <scope>NUCLEOTIDE SEQUENCE</scope>
    <source>
        <strain evidence="2">NBRC 1965</strain>
    </source>
</reference>
<sequence>MKETSNTNTNTTSNCNNNTTTNANKIKALKGLKNDVEEDNKTIMVHKENEKKLNSDLQSQLELISGFSL</sequence>
<name>A0A9W6ST59_AMBMO</name>
<organism evidence="2 3">
    <name type="scientific">Ambrosiozyma monospora</name>
    <name type="common">Yeast</name>
    <name type="synonym">Endomycopsis monosporus</name>
    <dbReference type="NCBI Taxonomy" id="43982"/>
    <lineage>
        <taxon>Eukaryota</taxon>
        <taxon>Fungi</taxon>
        <taxon>Dikarya</taxon>
        <taxon>Ascomycota</taxon>
        <taxon>Saccharomycotina</taxon>
        <taxon>Pichiomycetes</taxon>
        <taxon>Pichiales</taxon>
        <taxon>Pichiaceae</taxon>
        <taxon>Ambrosiozyma</taxon>
    </lineage>
</organism>
<feature type="compositionally biased region" description="Low complexity" evidence="1">
    <location>
        <begin position="1"/>
        <end position="22"/>
    </location>
</feature>
<dbReference type="Proteomes" id="UP001165063">
    <property type="component" value="Unassembled WGS sequence"/>
</dbReference>
<evidence type="ECO:0000313" key="3">
    <source>
        <dbReference type="Proteomes" id="UP001165063"/>
    </source>
</evidence>
<evidence type="ECO:0000313" key="2">
    <source>
        <dbReference type="EMBL" id="GME66775.1"/>
    </source>
</evidence>
<protein>
    <submittedName>
        <fullName evidence="2">Unnamed protein product</fullName>
    </submittedName>
</protein>
<accession>A0A9W6ST59</accession>
<dbReference type="AlphaFoldDB" id="A0A9W6ST59"/>
<proteinExistence type="predicted"/>